<dbReference type="Gene3D" id="3.30.1490.20">
    <property type="entry name" value="ATP-grasp fold, A domain"/>
    <property type="match status" value="1"/>
</dbReference>
<dbReference type="Pfam" id="PF02787">
    <property type="entry name" value="CPSase_L_D3"/>
    <property type="match status" value="1"/>
</dbReference>
<evidence type="ECO:0000256" key="12">
    <source>
        <dbReference type="PROSITE-ProRule" id="PRU00409"/>
    </source>
</evidence>
<keyword evidence="15" id="KW-1185">Reference proteome</keyword>
<dbReference type="GO" id="GO:0005737">
    <property type="term" value="C:cytoplasm"/>
    <property type="evidence" value="ECO:0007669"/>
    <property type="project" value="TreeGrafter"/>
</dbReference>
<dbReference type="PANTHER" id="PTHR11405:SF53">
    <property type="entry name" value="CARBAMOYL-PHOSPHATE SYNTHASE [AMMONIA], MITOCHONDRIAL"/>
    <property type="match status" value="1"/>
</dbReference>
<name>A0A0R2I9I1_9LACO</name>
<evidence type="ECO:0000313" key="14">
    <source>
        <dbReference type="EMBL" id="KRN59052.1"/>
    </source>
</evidence>
<reference evidence="14 15" key="1">
    <citation type="journal article" date="2015" name="Genome Announc.">
        <title>Expanding the biotechnology potential of lactobacilli through comparative genomics of 213 strains and associated genera.</title>
        <authorList>
            <person name="Sun Z."/>
            <person name="Harris H.M."/>
            <person name="McCann A."/>
            <person name="Guo C."/>
            <person name="Argimon S."/>
            <person name="Zhang W."/>
            <person name="Yang X."/>
            <person name="Jeffery I.B."/>
            <person name="Cooney J.C."/>
            <person name="Kagawa T.F."/>
            <person name="Liu W."/>
            <person name="Song Y."/>
            <person name="Salvetti E."/>
            <person name="Wrobel A."/>
            <person name="Rasinkangas P."/>
            <person name="Parkhill J."/>
            <person name="Rea M.C."/>
            <person name="O'Sullivan O."/>
            <person name="Ritari J."/>
            <person name="Douillard F.P."/>
            <person name="Paul Ross R."/>
            <person name="Yang R."/>
            <person name="Briner A.E."/>
            <person name="Felis G.E."/>
            <person name="de Vos W.M."/>
            <person name="Barrangou R."/>
            <person name="Klaenhammer T.R."/>
            <person name="Caufield P.W."/>
            <person name="Cui Y."/>
            <person name="Zhang H."/>
            <person name="O'Toole P.W."/>
        </authorList>
    </citation>
    <scope>NUCLEOTIDE SEQUENCE [LARGE SCALE GENOMIC DNA]</scope>
    <source>
        <strain evidence="14 15">DSM 17896</strain>
    </source>
</reference>
<dbReference type="GO" id="GO:0004087">
    <property type="term" value="F:carbamoyl-phosphate synthase (ammonia) activity"/>
    <property type="evidence" value="ECO:0007669"/>
    <property type="project" value="UniProtKB-EC"/>
</dbReference>
<dbReference type="Gene3D" id="3.40.50.20">
    <property type="match status" value="2"/>
</dbReference>
<dbReference type="OrthoDB" id="9804197at2"/>
<keyword evidence="4" id="KW-0436">Ligase</keyword>
<dbReference type="InterPro" id="IPR011761">
    <property type="entry name" value="ATP-grasp"/>
</dbReference>
<comment type="similarity">
    <text evidence="3">Belongs to the CarB family.</text>
</comment>
<evidence type="ECO:0000256" key="1">
    <source>
        <dbReference type="ARBA" id="ARBA00001936"/>
    </source>
</evidence>
<evidence type="ECO:0000256" key="7">
    <source>
        <dbReference type="ARBA" id="ARBA00022741"/>
    </source>
</evidence>
<dbReference type="Gene3D" id="1.10.1030.10">
    <property type="entry name" value="Carbamoyl-phosphate synthetase, large subunit oligomerisation domain"/>
    <property type="match status" value="1"/>
</dbReference>
<keyword evidence="8 12" id="KW-0067">ATP-binding</keyword>
<evidence type="ECO:0000256" key="4">
    <source>
        <dbReference type="ARBA" id="ARBA00022598"/>
    </source>
</evidence>
<keyword evidence="6" id="KW-0677">Repeat</keyword>
<dbReference type="InterPro" id="IPR036897">
    <property type="entry name" value="CarbamoylP_synth_lsu_oligo_sf"/>
</dbReference>
<evidence type="ECO:0000256" key="3">
    <source>
        <dbReference type="ARBA" id="ARBA00009799"/>
    </source>
</evidence>
<dbReference type="InterPro" id="IPR016185">
    <property type="entry name" value="PreATP-grasp_dom_sf"/>
</dbReference>
<dbReference type="Proteomes" id="UP000050934">
    <property type="component" value="Unassembled WGS sequence"/>
</dbReference>
<keyword evidence="9" id="KW-0665">Pyrimidine biosynthesis</keyword>
<dbReference type="EMBL" id="JQBW01000006">
    <property type="protein sequence ID" value="KRN59052.1"/>
    <property type="molecule type" value="Genomic_DNA"/>
</dbReference>
<dbReference type="Gene3D" id="3.30.470.20">
    <property type="entry name" value="ATP-grasp fold, B domain"/>
    <property type="match status" value="1"/>
</dbReference>
<dbReference type="Pfam" id="PF25596">
    <property type="entry name" value="CPSase_L_D1"/>
    <property type="match status" value="2"/>
</dbReference>
<dbReference type="InterPro" id="IPR005479">
    <property type="entry name" value="CPAse_ATP-bd"/>
</dbReference>
<organism evidence="14 15">
    <name type="scientific">Limosilactobacillus secaliphilus</name>
    <dbReference type="NCBI Taxonomy" id="396268"/>
    <lineage>
        <taxon>Bacteria</taxon>
        <taxon>Bacillati</taxon>
        <taxon>Bacillota</taxon>
        <taxon>Bacilli</taxon>
        <taxon>Lactobacillales</taxon>
        <taxon>Lactobacillaceae</taxon>
        <taxon>Limosilactobacillus</taxon>
    </lineage>
</organism>
<evidence type="ECO:0000313" key="15">
    <source>
        <dbReference type="Proteomes" id="UP000050934"/>
    </source>
</evidence>
<evidence type="ECO:0000256" key="9">
    <source>
        <dbReference type="ARBA" id="ARBA00022975"/>
    </source>
</evidence>
<dbReference type="PRINTS" id="PR00098">
    <property type="entry name" value="CPSASE"/>
</dbReference>
<dbReference type="PANTHER" id="PTHR11405">
    <property type="entry name" value="CARBAMOYLTRANSFERASE FAMILY MEMBER"/>
    <property type="match status" value="1"/>
</dbReference>
<comment type="cofactor">
    <cofactor evidence="1">
        <name>Mn(2+)</name>
        <dbReference type="ChEBI" id="CHEBI:29035"/>
    </cofactor>
</comment>
<comment type="cofactor">
    <cofactor evidence="2">
        <name>Mg(2+)</name>
        <dbReference type="ChEBI" id="CHEBI:18420"/>
    </cofactor>
</comment>
<keyword evidence="5" id="KW-0479">Metal-binding</keyword>
<evidence type="ECO:0000256" key="2">
    <source>
        <dbReference type="ARBA" id="ARBA00001946"/>
    </source>
</evidence>
<dbReference type="SUPFAM" id="SSF48108">
    <property type="entry name" value="Carbamoyl phosphate synthetase, large subunit connection domain"/>
    <property type="match status" value="1"/>
</dbReference>
<dbReference type="InterPro" id="IPR005480">
    <property type="entry name" value="CPSase_lsu_oligo"/>
</dbReference>
<evidence type="ECO:0000256" key="8">
    <source>
        <dbReference type="ARBA" id="ARBA00022840"/>
    </source>
</evidence>
<feature type="domain" description="ATP-grasp" evidence="13">
    <location>
        <begin position="133"/>
        <end position="327"/>
    </location>
</feature>
<dbReference type="InterPro" id="IPR013815">
    <property type="entry name" value="ATP_grasp_subdomain_1"/>
</dbReference>
<dbReference type="FunFam" id="3.40.50.20:FF:000001">
    <property type="entry name" value="Carbamoyl-phosphate synthase large chain"/>
    <property type="match status" value="1"/>
</dbReference>
<dbReference type="AlphaFoldDB" id="A0A0R2I9I1"/>
<dbReference type="SMART" id="SM01096">
    <property type="entry name" value="CPSase_L_D3"/>
    <property type="match status" value="1"/>
</dbReference>
<proteinExistence type="inferred from homology"/>
<dbReference type="Pfam" id="PF02786">
    <property type="entry name" value="CPSase_L_D2"/>
    <property type="match status" value="1"/>
</dbReference>
<dbReference type="SUPFAM" id="SSF56059">
    <property type="entry name" value="Glutathione synthetase ATP-binding domain-like"/>
    <property type="match status" value="1"/>
</dbReference>
<dbReference type="STRING" id="396268.IV45_GL000087"/>
<dbReference type="InterPro" id="IPR058047">
    <property type="entry name" value="CPSase_preATP-grasp"/>
</dbReference>
<dbReference type="InterPro" id="IPR005483">
    <property type="entry name" value="CPSase_dom"/>
</dbReference>
<evidence type="ECO:0000256" key="6">
    <source>
        <dbReference type="ARBA" id="ARBA00022737"/>
    </source>
</evidence>
<evidence type="ECO:0000256" key="11">
    <source>
        <dbReference type="ARBA" id="ARBA00047359"/>
    </source>
</evidence>
<sequence>MSDEAAKTVLVIGAGSNTLQRGGELDTAALSVLTTMKQCGFHTVLIDDNPFALAGDVKTAVDDSCIMPLSPENIEDVIKRYQPDMIVPTLGGRRAFRLLQSVSETGVMTEHSIQVAGVPEATVRQINNAVLMNQTLAKLKVPTKIIRTINNFQDARDMASEVGYPVIVRSVYPRTVGLRKIVHDDNELRDAVSRGIQLSQSGQVLVQQSLAGLKEIEITVIRDASGTMMSLGVAEDIDPIGIHAGDSMTVLPAQTLLDRQIQDMRNTAFAITRKLRIVGVNHLQFAFDGRHNRFYVIKISPYFDRIANMTEQATGYPLARVCGYLYAGQRLRDIHLDHGMIKHTAVTEPVMDRTAVRVPIFPFSQLDSGDQRLITEKKSVGTSLGIGRSFIEALIKGVEDPHLGWHGKQAEAIHAMSDDQLDQLLIHPQTNRIFSLLEAIRRGYSCQELAELTKIDAYYFNQLRRLVHLQKDLCENPGSVNQLKRAKYWGLSDKWIADCWQSQPNEVAQLETENQIARTYKEVDPSAGQYDQHSHCFYATFEQENESSPADGKRVLVIGTGARHLGNGTANDYCLAAMCIELKRLGYLPITVDDNPSSLLLSEQVAGKRYIEPLLAESLLSIAKLEKPELVLLPSTLASLQDRLSQVIAGGTIQIIPLNDQVEDVVSSEPLLEFNALYDGEYVYQLGTTAELQANHQLNYRTVAKRYPTTLSPDDGATVTALGEGKLRELDKPGLYQVLIKEYPDNRFKVSLCRPMPVVDIAFLSKALHLGLPAVSLRLDLGKFSGKLLMDSMRQTGNASQAAFYRALFPFKSLHIEEPPTAAKVMGAEMQFVE</sequence>
<protein>
    <submittedName>
        <fullName evidence="14">Carbamoyl-phosphate synthase large subunit</fullName>
    </submittedName>
</protein>
<keyword evidence="7 12" id="KW-0547">Nucleotide-binding</keyword>
<dbReference type="GO" id="GO:0046872">
    <property type="term" value="F:metal ion binding"/>
    <property type="evidence" value="ECO:0007669"/>
    <property type="project" value="UniProtKB-KW"/>
</dbReference>
<gene>
    <name evidence="14" type="ORF">IV45_GL000087</name>
</gene>
<dbReference type="GO" id="GO:0005524">
    <property type="term" value="F:ATP binding"/>
    <property type="evidence" value="ECO:0007669"/>
    <property type="project" value="UniProtKB-UniRule"/>
</dbReference>
<comment type="caution">
    <text evidence="14">The sequence shown here is derived from an EMBL/GenBank/DDBJ whole genome shotgun (WGS) entry which is preliminary data.</text>
</comment>
<evidence type="ECO:0000259" key="13">
    <source>
        <dbReference type="PROSITE" id="PS50975"/>
    </source>
</evidence>
<dbReference type="GO" id="GO:0006541">
    <property type="term" value="P:glutamine metabolic process"/>
    <property type="evidence" value="ECO:0007669"/>
    <property type="project" value="TreeGrafter"/>
</dbReference>
<keyword evidence="10" id="KW-0464">Manganese</keyword>
<dbReference type="RefSeq" id="WP_057740406.1">
    <property type="nucleotide sequence ID" value="NZ_JQBW01000006.1"/>
</dbReference>
<evidence type="ECO:0000256" key="5">
    <source>
        <dbReference type="ARBA" id="ARBA00022723"/>
    </source>
</evidence>
<dbReference type="PROSITE" id="PS50975">
    <property type="entry name" value="ATP_GRASP"/>
    <property type="match status" value="1"/>
</dbReference>
<dbReference type="PATRIC" id="fig|396268.3.peg.88"/>
<dbReference type="SUPFAM" id="SSF52440">
    <property type="entry name" value="PreATP-grasp domain"/>
    <property type="match status" value="2"/>
</dbReference>
<evidence type="ECO:0000256" key="10">
    <source>
        <dbReference type="ARBA" id="ARBA00023211"/>
    </source>
</evidence>
<accession>A0A0R2I9I1</accession>
<comment type="catalytic activity">
    <reaction evidence="11">
        <text>hydrogencarbonate + NH4(+) + 2 ATP = carbamoyl phosphate + 2 ADP + phosphate + 2 H(+)</text>
        <dbReference type="Rhea" id="RHEA:18029"/>
        <dbReference type="ChEBI" id="CHEBI:15378"/>
        <dbReference type="ChEBI" id="CHEBI:17544"/>
        <dbReference type="ChEBI" id="CHEBI:28938"/>
        <dbReference type="ChEBI" id="CHEBI:30616"/>
        <dbReference type="ChEBI" id="CHEBI:43474"/>
        <dbReference type="ChEBI" id="CHEBI:58228"/>
        <dbReference type="ChEBI" id="CHEBI:456216"/>
        <dbReference type="EC" id="6.3.4.16"/>
    </reaction>
</comment>
<dbReference type="GO" id="GO:0006221">
    <property type="term" value="P:pyrimidine nucleotide biosynthetic process"/>
    <property type="evidence" value="ECO:0007669"/>
    <property type="project" value="UniProtKB-KW"/>
</dbReference>
<dbReference type="GO" id="GO:0004088">
    <property type="term" value="F:carbamoyl-phosphate synthase (glutamine-hydrolyzing) activity"/>
    <property type="evidence" value="ECO:0007669"/>
    <property type="project" value="TreeGrafter"/>
</dbReference>